<gene>
    <name evidence="11" type="ORF">EX30DRAFT_353758</name>
</gene>
<evidence type="ECO:0000256" key="8">
    <source>
        <dbReference type="ARBA" id="ARBA00023136"/>
    </source>
</evidence>
<keyword evidence="4 9" id="KW-0812">Transmembrane</keyword>
<evidence type="ECO:0000259" key="10">
    <source>
        <dbReference type="SMART" id="SM00397"/>
    </source>
</evidence>
<keyword evidence="3" id="KW-0813">Transport</keyword>
<dbReference type="PANTHER" id="PTHR21230:SF26">
    <property type="entry name" value="VESICLE TRANSPORT THROUGH INTERACTION WITH T-SNARES HOMOLOG 1A"/>
    <property type="match status" value="1"/>
</dbReference>
<evidence type="ECO:0000313" key="11">
    <source>
        <dbReference type="EMBL" id="TGZ83875.1"/>
    </source>
</evidence>
<name>A0A4V3SJG4_9PEZI</name>
<dbReference type="GO" id="GO:0005484">
    <property type="term" value="F:SNAP receptor activity"/>
    <property type="evidence" value="ECO:0007669"/>
    <property type="project" value="TreeGrafter"/>
</dbReference>
<dbReference type="GO" id="GO:0006891">
    <property type="term" value="P:intra-Golgi vesicle-mediated transport"/>
    <property type="evidence" value="ECO:0007669"/>
    <property type="project" value="TreeGrafter"/>
</dbReference>
<dbReference type="OrthoDB" id="430637at2759"/>
<dbReference type="GO" id="GO:0006886">
    <property type="term" value="P:intracellular protein transport"/>
    <property type="evidence" value="ECO:0007669"/>
    <property type="project" value="InterPro"/>
</dbReference>
<organism evidence="11 12">
    <name type="scientific">Ascodesmis nigricans</name>
    <dbReference type="NCBI Taxonomy" id="341454"/>
    <lineage>
        <taxon>Eukaryota</taxon>
        <taxon>Fungi</taxon>
        <taxon>Dikarya</taxon>
        <taxon>Ascomycota</taxon>
        <taxon>Pezizomycotina</taxon>
        <taxon>Pezizomycetes</taxon>
        <taxon>Pezizales</taxon>
        <taxon>Ascodesmidaceae</taxon>
        <taxon>Ascodesmis</taxon>
    </lineage>
</organism>
<dbReference type="InterPro" id="IPR000727">
    <property type="entry name" value="T_SNARE_dom"/>
</dbReference>
<dbReference type="Proteomes" id="UP000298138">
    <property type="component" value="Unassembled WGS sequence"/>
</dbReference>
<feature type="transmembrane region" description="Helical" evidence="9">
    <location>
        <begin position="195"/>
        <end position="214"/>
    </location>
</feature>
<dbReference type="AlphaFoldDB" id="A0A4V3SJG4"/>
<dbReference type="GO" id="GO:0005789">
    <property type="term" value="C:endoplasmic reticulum membrane"/>
    <property type="evidence" value="ECO:0007669"/>
    <property type="project" value="TreeGrafter"/>
</dbReference>
<evidence type="ECO:0000256" key="7">
    <source>
        <dbReference type="ARBA" id="ARBA00023054"/>
    </source>
</evidence>
<dbReference type="STRING" id="341454.A0A4V3SJG4"/>
<dbReference type="Gene3D" id="1.20.5.110">
    <property type="match status" value="1"/>
</dbReference>
<dbReference type="FunCoup" id="A0A4V3SJG4">
    <property type="interactions" value="862"/>
</dbReference>
<dbReference type="EMBL" id="ML220113">
    <property type="protein sequence ID" value="TGZ83875.1"/>
    <property type="molecule type" value="Genomic_DNA"/>
</dbReference>
<keyword evidence="8 9" id="KW-0472">Membrane</keyword>
<keyword evidence="12" id="KW-1185">Reference proteome</keyword>
<sequence length="217" mass="24577">MSDGSELFTSYESDFQLLYTNLQQRLQDLLTLSGEERRAAIRNAERSIDEADELLGQMSLEISNIPTPSRQKPRSRLRNYTADLDSCRSTILKAAQSADRDALFGDRGSGDAVTDQRQQLLSGTERLERSSQRLRDSERIARETEGVGGSILEDLRGQRERIAQTHDTLNDSERYLDRSVKTLRGMARRMATNRMITIAIITILVLLIIAVIVSKFR</sequence>
<evidence type="ECO:0000256" key="6">
    <source>
        <dbReference type="ARBA" id="ARBA00022989"/>
    </source>
</evidence>
<dbReference type="GO" id="GO:0012507">
    <property type="term" value="C:ER to Golgi transport vesicle membrane"/>
    <property type="evidence" value="ECO:0007669"/>
    <property type="project" value="TreeGrafter"/>
</dbReference>
<dbReference type="InterPro" id="IPR010989">
    <property type="entry name" value="SNARE"/>
</dbReference>
<evidence type="ECO:0000313" key="12">
    <source>
        <dbReference type="Proteomes" id="UP000298138"/>
    </source>
</evidence>
<dbReference type="GO" id="GO:0031201">
    <property type="term" value="C:SNARE complex"/>
    <property type="evidence" value="ECO:0007669"/>
    <property type="project" value="TreeGrafter"/>
</dbReference>
<comment type="similarity">
    <text evidence="2">Belongs to the VTI1 family.</text>
</comment>
<proteinExistence type="inferred from homology"/>
<keyword evidence="6 9" id="KW-1133">Transmembrane helix</keyword>
<accession>A0A4V3SJG4</accession>
<dbReference type="SUPFAM" id="SSF47661">
    <property type="entry name" value="t-snare proteins"/>
    <property type="match status" value="1"/>
</dbReference>
<evidence type="ECO:0000256" key="4">
    <source>
        <dbReference type="ARBA" id="ARBA00022692"/>
    </source>
</evidence>
<evidence type="ECO:0000256" key="2">
    <source>
        <dbReference type="ARBA" id="ARBA00006108"/>
    </source>
</evidence>
<feature type="domain" description="T-SNARE coiled-coil homology" evidence="10">
    <location>
        <begin position="119"/>
        <end position="186"/>
    </location>
</feature>
<reference evidence="11 12" key="1">
    <citation type="submission" date="2019-04" db="EMBL/GenBank/DDBJ databases">
        <title>Comparative genomics and transcriptomics to analyze fruiting body development in filamentous ascomycetes.</title>
        <authorList>
            <consortium name="DOE Joint Genome Institute"/>
            <person name="Lutkenhaus R."/>
            <person name="Traeger S."/>
            <person name="Breuer J."/>
            <person name="Kuo A."/>
            <person name="Lipzen A."/>
            <person name="Pangilinan J."/>
            <person name="Dilworth D."/>
            <person name="Sandor L."/>
            <person name="Poggeler S."/>
            <person name="Barry K."/>
            <person name="Grigoriev I.V."/>
            <person name="Nowrousian M."/>
        </authorList>
    </citation>
    <scope>NUCLEOTIDE SEQUENCE [LARGE SCALE GENOMIC DNA]</scope>
    <source>
        <strain evidence="11 12">CBS 389.68</strain>
    </source>
</reference>
<dbReference type="GO" id="GO:0005829">
    <property type="term" value="C:cytosol"/>
    <property type="evidence" value="ECO:0007669"/>
    <property type="project" value="GOC"/>
</dbReference>
<dbReference type="InterPro" id="IPR007705">
    <property type="entry name" value="Vesicle_trsprt_v-SNARE_N"/>
</dbReference>
<dbReference type="Pfam" id="PF05008">
    <property type="entry name" value="V-SNARE"/>
    <property type="match status" value="1"/>
</dbReference>
<dbReference type="GO" id="GO:0048280">
    <property type="term" value="P:vesicle fusion with Golgi apparatus"/>
    <property type="evidence" value="ECO:0007669"/>
    <property type="project" value="TreeGrafter"/>
</dbReference>
<evidence type="ECO:0000256" key="9">
    <source>
        <dbReference type="SAM" id="Phobius"/>
    </source>
</evidence>
<dbReference type="Gene3D" id="1.20.58.400">
    <property type="entry name" value="t-snare proteins"/>
    <property type="match status" value="1"/>
</dbReference>
<dbReference type="GO" id="GO:0031902">
    <property type="term" value="C:late endosome membrane"/>
    <property type="evidence" value="ECO:0007669"/>
    <property type="project" value="TreeGrafter"/>
</dbReference>
<dbReference type="GO" id="GO:0006896">
    <property type="term" value="P:Golgi to vacuole transport"/>
    <property type="evidence" value="ECO:0007669"/>
    <property type="project" value="TreeGrafter"/>
</dbReference>
<dbReference type="Pfam" id="PF12352">
    <property type="entry name" value="V-SNARE_C"/>
    <property type="match status" value="1"/>
</dbReference>
<dbReference type="PANTHER" id="PTHR21230">
    <property type="entry name" value="VESICLE TRANSPORT V-SNARE PROTEIN VTI1-RELATED"/>
    <property type="match status" value="1"/>
</dbReference>
<dbReference type="InParanoid" id="A0A4V3SJG4"/>
<dbReference type="GO" id="GO:0016236">
    <property type="term" value="P:macroautophagy"/>
    <property type="evidence" value="ECO:0007669"/>
    <property type="project" value="TreeGrafter"/>
</dbReference>
<dbReference type="SMART" id="SM00397">
    <property type="entry name" value="t_SNARE"/>
    <property type="match status" value="1"/>
</dbReference>
<keyword evidence="7" id="KW-0175">Coiled coil</keyword>
<dbReference type="GO" id="GO:0005794">
    <property type="term" value="C:Golgi apparatus"/>
    <property type="evidence" value="ECO:0007669"/>
    <property type="project" value="TreeGrafter"/>
</dbReference>
<dbReference type="GO" id="GO:0042147">
    <property type="term" value="P:retrograde transport, endosome to Golgi"/>
    <property type="evidence" value="ECO:0007669"/>
    <property type="project" value="TreeGrafter"/>
</dbReference>
<evidence type="ECO:0000256" key="1">
    <source>
        <dbReference type="ARBA" id="ARBA00004211"/>
    </source>
</evidence>
<evidence type="ECO:0000256" key="3">
    <source>
        <dbReference type="ARBA" id="ARBA00022448"/>
    </source>
</evidence>
<dbReference type="FunFam" id="1.20.5.110:FF:000002">
    <property type="entry name" value="Vesicle transport through interaction with t-SNAREsB"/>
    <property type="match status" value="1"/>
</dbReference>
<dbReference type="GO" id="GO:0000149">
    <property type="term" value="F:SNARE binding"/>
    <property type="evidence" value="ECO:0007669"/>
    <property type="project" value="TreeGrafter"/>
</dbReference>
<keyword evidence="5" id="KW-0653">Protein transport</keyword>
<dbReference type="InterPro" id="IPR038407">
    <property type="entry name" value="v-SNARE_N_sf"/>
</dbReference>
<dbReference type="CDD" id="cd15862">
    <property type="entry name" value="SNARE_Vti1"/>
    <property type="match status" value="1"/>
</dbReference>
<protein>
    <submittedName>
        <fullName evidence="11">V-snare-domain-containing protein</fullName>
    </submittedName>
</protein>
<comment type="subcellular location">
    <subcellularLocation>
        <location evidence="1">Membrane</location>
        <topology evidence="1">Single-pass type IV membrane protein</topology>
    </subcellularLocation>
</comment>
<dbReference type="SUPFAM" id="SSF58038">
    <property type="entry name" value="SNARE fusion complex"/>
    <property type="match status" value="1"/>
</dbReference>
<evidence type="ECO:0000256" key="5">
    <source>
        <dbReference type="ARBA" id="ARBA00022927"/>
    </source>
</evidence>